<dbReference type="PROSITE" id="PS00092">
    <property type="entry name" value="N6_MTASE"/>
    <property type="match status" value="1"/>
</dbReference>
<evidence type="ECO:0000256" key="6">
    <source>
        <dbReference type="HAMAP-Rule" id="MF_01872"/>
    </source>
</evidence>
<organism evidence="8 9">
    <name type="scientific">Vibrio algarum</name>
    <dbReference type="NCBI Taxonomy" id="3020714"/>
    <lineage>
        <taxon>Bacteria</taxon>
        <taxon>Pseudomonadati</taxon>
        <taxon>Pseudomonadota</taxon>
        <taxon>Gammaproteobacteria</taxon>
        <taxon>Vibrionales</taxon>
        <taxon>Vibrionaceae</taxon>
        <taxon>Vibrio</taxon>
    </lineage>
</organism>
<evidence type="ECO:0000313" key="9">
    <source>
        <dbReference type="Proteomes" id="UP001210678"/>
    </source>
</evidence>
<evidence type="ECO:0000256" key="2">
    <source>
        <dbReference type="ARBA" id="ARBA00022603"/>
    </source>
</evidence>
<dbReference type="GO" id="GO:0032259">
    <property type="term" value="P:methylation"/>
    <property type="evidence" value="ECO:0007669"/>
    <property type="project" value="UniProtKB-KW"/>
</dbReference>
<keyword evidence="3 6" id="KW-0808">Transferase</keyword>
<dbReference type="SUPFAM" id="SSF53335">
    <property type="entry name" value="S-adenosyl-L-methionine-dependent methyltransferases"/>
    <property type="match status" value="1"/>
</dbReference>
<dbReference type="RefSeq" id="WP_272137698.1">
    <property type="nucleotide sequence ID" value="NZ_JAQLOI010000001.1"/>
</dbReference>
<evidence type="ECO:0000313" key="8">
    <source>
        <dbReference type="EMBL" id="MDB1124831.1"/>
    </source>
</evidence>
<evidence type="ECO:0000256" key="5">
    <source>
        <dbReference type="ARBA" id="ARBA00022694"/>
    </source>
</evidence>
<comment type="catalytic activity">
    <reaction evidence="6">
        <text>adenosine(37) in tRNA1(Val) + S-adenosyl-L-methionine = N(6)-methyladenosine(37) in tRNA1(Val) + S-adenosyl-L-homocysteine + H(+)</text>
        <dbReference type="Rhea" id="RHEA:43160"/>
        <dbReference type="Rhea" id="RHEA-COMP:10369"/>
        <dbReference type="Rhea" id="RHEA-COMP:10370"/>
        <dbReference type="ChEBI" id="CHEBI:15378"/>
        <dbReference type="ChEBI" id="CHEBI:57856"/>
        <dbReference type="ChEBI" id="CHEBI:59789"/>
        <dbReference type="ChEBI" id="CHEBI:74411"/>
        <dbReference type="ChEBI" id="CHEBI:74449"/>
        <dbReference type="EC" id="2.1.1.223"/>
    </reaction>
</comment>
<proteinExistence type="inferred from homology"/>
<comment type="similarity">
    <text evidence="6">Belongs to the methyltransferase superfamily. tRNA (adenine-N(6)-)-methyltransferase family.</text>
</comment>
<dbReference type="GO" id="GO:0008168">
    <property type="term" value="F:methyltransferase activity"/>
    <property type="evidence" value="ECO:0007669"/>
    <property type="project" value="UniProtKB-KW"/>
</dbReference>
<name>A0ABT4YTF1_9VIBR</name>
<dbReference type="CDD" id="cd02440">
    <property type="entry name" value="AdoMet_MTases"/>
    <property type="match status" value="1"/>
</dbReference>
<dbReference type="InterPro" id="IPR029063">
    <property type="entry name" value="SAM-dependent_MTases_sf"/>
</dbReference>
<gene>
    <name evidence="8" type="ORF">PGX00_14725</name>
</gene>
<keyword evidence="4 6" id="KW-0949">S-adenosyl-L-methionine</keyword>
<evidence type="ECO:0000259" key="7">
    <source>
        <dbReference type="Pfam" id="PF05175"/>
    </source>
</evidence>
<dbReference type="Pfam" id="PF05175">
    <property type="entry name" value="MTS"/>
    <property type="match status" value="1"/>
</dbReference>
<evidence type="ECO:0000256" key="3">
    <source>
        <dbReference type="ARBA" id="ARBA00022679"/>
    </source>
</evidence>
<dbReference type="PANTHER" id="PTHR47739">
    <property type="entry name" value="TRNA1(VAL) (ADENINE(37)-N6)-METHYLTRANSFERASE"/>
    <property type="match status" value="1"/>
</dbReference>
<dbReference type="InterPro" id="IPR022882">
    <property type="entry name" value="tRNA_adenine-N6_MeTrfase"/>
</dbReference>
<keyword evidence="1 6" id="KW-0963">Cytoplasm</keyword>
<accession>A0ABT4YTF1</accession>
<dbReference type="PANTHER" id="PTHR47739:SF1">
    <property type="entry name" value="TRNA1(VAL) (ADENINE(37)-N6)-METHYLTRANSFERASE"/>
    <property type="match status" value="1"/>
</dbReference>
<reference evidence="8 9" key="1">
    <citation type="submission" date="2023-01" db="EMBL/GenBank/DDBJ databases">
        <title>Vibrio sp. KJ40-1 sp.nov, isolated from marine algae.</title>
        <authorList>
            <person name="Butt M."/>
            <person name="Kim J.M.J."/>
            <person name="Jeon C.O.C."/>
        </authorList>
    </citation>
    <scope>NUCLEOTIDE SEQUENCE [LARGE SCALE GENOMIC DNA]</scope>
    <source>
        <strain evidence="8 9">KJ40-1</strain>
    </source>
</reference>
<evidence type="ECO:0000256" key="1">
    <source>
        <dbReference type="ARBA" id="ARBA00022490"/>
    </source>
</evidence>
<evidence type="ECO:0000256" key="4">
    <source>
        <dbReference type="ARBA" id="ARBA00022691"/>
    </source>
</evidence>
<dbReference type="Proteomes" id="UP001210678">
    <property type="component" value="Unassembled WGS sequence"/>
</dbReference>
<comment type="function">
    <text evidence="6">Specifically methylates the adenine in position 37 of tRNA(1)(Val) (anticodon cmo5UAC).</text>
</comment>
<dbReference type="EC" id="2.1.1.223" evidence="6"/>
<comment type="subcellular location">
    <subcellularLocation>
        <location evidence="6">Cytoplasm</location>
    </subcellularLocation>
</comment>
<keyword evidence="2 6" id="KW-0489">Methyltransferase</keyword>
<dbReference type="EMBL" id="JAQLOI010000001">
    <property type="protein sequence ID" value="MDB1124831.1"/>
    <property type="molecule type" value="Genomic_DNA"/>
</dbReference>
<dbReference type="HAMAP" id="MF_01872">
    <property type="entry name" value="tRNA_methyltr_YfiC"/>
    <property type="match status" value="1"/>
</dbReference>
<comment type="caution">
    <text evidence="8">The sequence shown here is derived from an EMBL/GenBank/DDBJ whole genome shotgun (WGS) entry which is preliminary data.</text>
</comment>
<keyword evidence="5 6" id="KW-0819">tRNA processing</keyword>
<dbReference type="PRINTS" id="PR00507">
    <property type="entry name" value="N12N6MTFRASE"/>
</dbReference>
<dbReference type="InterPro" id="IPR050210">
    <property type="entry name" value="tRNA_Adenine-N(6)_MTase"/>
</dbReference>
<dbReference type="InterPro" id="IPR007848">
    <property type="entry name" value="Small_mtfrase_dom"/>
</dbReference>
<dbReference type="Gene3D" id="3.40.50.150">
    <property type="entry name" value="Vaccinia Virus protein VP39"/>
    <property type="match status" value="1"/>
</dbReference>
<protein>
    <recommendedName>
        <fullName evidence="6">tRNA1(Val) (adenine(37)-N6)-methyltransferase</fullName>
        <ecNumber evidence="6">2.1.1.223</ecNumber>
    </recommendedName>
    <alternativeName>
        <fullName evidence="6">tRNA m6A37 methyltransferase</fullName>
    </alternativeName>
</protein>
<dbReference type="InterPro" id="IPR002052">
    <property type="entry name" value="DNA_methylase_N6_adenine_CS"/>
</dbReference>
<sequence length="215" mass="24024">MPVSTDGVLLGAWINAEQNDTILDIGAGTGLLSLMCAQRFLCAQISAIEINQDAFSTALINFQRSNWTNRLHLIHANILDWETTNTFDTIVCNPPYFTSGEQSHSINRALARHTDALPHTQLLKVSAQLLKPHGKASFILPQFEGAEFISLAKDSGWSVSRLCQVSPTQSKPVNRLLIELSLQEHKTKHTKLIINESGQYTEEFVTLTKDFYLKM</sequence>
<feature type="domain" description="Methyltransferase small" evidence="7">
    <location>
        <begin position="14"/>
        <end position="113"/>
    </location>
</feature>
<keyword evidence="9" id="KW-1185">Reference proteome</keyword>